<evidence type="ECO:0000313" key="4">
    <source>
        <dbReference type="EMBL" id="KKL99025.1"/>
    </source>
</evidence>
<dbReference type="PANTHER" id="PTHR43334:SF1">
    <property type="entry name" value="3-HYDROXYPROPIONATE--COA LIGASE [ADP-FORMING]"/>
    <property type="match status" value="1"/>
</dbReference>
<dbReference type="PANTHER" id="PTHR43334">
    <property type="entry name" value="ACETATE--COA LIGASE [ADP-FORMING]"/>
    <property type="match status" value="1"/>
</dbReference>
<keyword evidence="1" id="KW-0436">Ligase</keyword>
<dbReference type="EMBL" id="LAZR01017771">
    <property type="protein sequence ID" value="KKL99025.1"/>
    <property type="molecule type" value="Genomic_DNA"/>
</dbReference>
<dbReference type="Pfam" id="PF13549">
    <property type="entry name" value="ATP-grasp_5"/>
    <property type="match status" value="1"/>
</dbReference>
<organism evidence="4">
    <name type="scientific">marine sediment metagenome</name>
    <dbReference type="NCBI Taxonomy" id="412755"/>
    <lineage>
        <taxon>unclassified sequences</taxon>
        <taxon>metagenomes</taxon>
        <taxon>ecological metagenomes</taxon>
    </lineage>
</organism>
<feature type="non-terminal residue" evidence="4">
    <location>
        <position position="1"/>
    </location>
</feature>
<dbReference type="Gene3D" id="3.30.470.20">
    <property type="entry name" value="ATP-grasp fold, B domain"/>
    <property type="match status" value="1"/>
</dbReference>
<gene>
    <name evidence="4" type="ORF">LCGC14_1818520</name>
</gene>
<dbReference type="SUPFAM" id="SSF56059">
    <property type="entry name" value="Glutathione synthetase ATP-binding domain-like"/>
    <property type="match status" value="1"/>
</dbReference>
<dbReference type="GO" id="GO:0016874">
    <property type="term" value="F:ligase activity"/>
    <property type="evidence" value="ECO:0007669"/>
    <property type="project" value="UniProtKB-KW"/>
</dbReference>
<accession>A0A0F9IZE3</accession>
<evidence type="ECO:0000256" key="2">
    <source>
        <dbReference type="ARBA" id="ARBA00022741"/>
    </source>
</evidence>
<evidence type="ECO:0000256" key="3">
    <source>
        <dbReference type="ARBA" id="ARBA00022840"/>
    </source>
</evidence>
<dbReference type="GO" id="GO:0005524">
    <property type="term" value="F:ATP binding"/>
    <property type="evidence" value="ECO:0007669"/>
    <property type="project" value="UniProtKB-KW"/>
</dbReference>
<reference evidence="4" key="1">
    <citation type="journal article" date="2015" name="Nature">
        <title>Complex archaea that bridge the gap between prokaryotes and eukaryotes.</title>
        <authorList>
            <person name="Spang A."/>
            <person name="Saw J.H."/>
            <person name="Jorgensen S.L."/>
            <person name="Zaremba-Niedzwiedzka K."/>
            <person name="Martijn J."/>
            <person name="Lind A.E."/>
            <person name="van Eijk R."/>
            <person name="Schleper C."/>
            <person name="Guy L."/>
            <person name="Ettema T.J."/>
        </authorList>
    </citation>
    <scope>NUCLEOTIDE SEQUENCE</scope>
</reference>
<evidence type="ECO:0008006" key="5">
    <source>
        <dbReference type="Google" id="ProtNLM"/>
    </source>
</evidence>
<sequence length="166" mass="17929">DVTHKSDVGGVKLGLDSPEAVAAAFQEITDAIKERQPDARIEGVAVQSMARPGIEVIVGMSKDQQFGPVLMFGLGGVLVEVLKDVAFRIVPLEPRDARQMVREIKGFPVLEGFRGQEPADLEALEKLLLKVSAFVEAHPEIEELDLNPVFAYKDGALAVDARIVVG</sequence>
<keyword evidence="3" id="KW-0067">ATP-binding</keyword>
<dbReference type="AlphaFoldDB" id="A0A0F9IZE3"/>
<name>A0A0F9IZE3_9ZZZZ</name>
<evidence type="ECO:0000256" key="1">
    <source>
        <dbReference type="ARBA" id="ARBA00022598"/>
    </source>
</evidence>
<protein>
    <recommendedName>
        <fullName evidence="5">ATP-grasp domain-containing protein</fullName>
    </recommendedName>
</protein>
<keyword evidence="2" id="KW-0547">Nucleotide-binding</keyword>
<proteinExistence type="predicted"/>
<dbReference type="InterPro" id="IPR051538">
    <property type="entry name" value="Acyl-CoA_Synth/Transferase"/>
</dbReference>
<comment type="caution">
    <text evidence="4">The sequence shown here is derived from an EMBL/GenBank/DDBJ whole genome shotgun (WGS) entry which is preliminary data.</text>
</comment>